<feature type="compositionally biased region" description="Low complexity" evidence="1">
    <location>
        <begin position="74"/>
        <end position="94"/>
    </location>
</feature>
<evidence type="ECO:0000313" key="2">
    <source>
        <dbReference type="EMBL" id="GAA3205313.1"/>
    </source>
</evidence>
<dbReference type="EMBL" id="BAAAUH010000090">
    <property type="protein sequence ID" value="GAA3205313.1"/>
    <property type="molecule type" value="Genomic_DNA"/>
</dbReference>
<dbReference type="Proteomes" id="UP001501866">
    <property type="component" value="Unassembled WGS sequence"/>
</dbReference>
<gene>
    <name evidence="2" type="ORF">GCM10010451_64860</name>
</gene>
<feature type="region of interest" description="Disordered" evidence="1">
    <location>
        <begin position="70"/>
        <end position="94"/>
    </location>
</feature>
<accession>A0ABP6QB05</accession>
<keyword evidence="3" id="KW-1185">Reference proteome</keyword>
<evidence type="ECO:0000256" key="1">
    <source>
        <dbReference type="SAM" id="MobiDB-lite"/>
    </source>
</evidence>
<protein>
    <submittedName>
        <fullName evidence="2">Uncharacterized protein</fullName>
    </submittedName>
</protein>
<reference evidence="3" key="1">
    <citation type="journal article" date="2019" name="Int. J. Syst. Evol. Microbiol.">
        <title>The Global Catalogue of Microorganisms (GCM) 10K type strain sequencing project: providing services to taxonomists for standard genome sequencing and annotation.</title>
        <authorList>
            <consortium name="The Broad Institute Genomics Platform"/>
            <consortium name="The Broad Institute Genome Sequencing Center for Infectious Disease"/>
            <person name="Wu L."/>
            <person name="Ma J."/>
        </authorList>
    </citation>
    <scope>NUCLEOTIDE SEQUENCE [LARGE SCALE GENOMIC DNA]</scope>
    <source>
        <strain evidence="3">JCM 9095</strain>
    </source>
</reference>
<sequence>MLSVAAARLDGDEQLLNGRVYGTEHGNPNPGLHPHRTHAELVGGPLDGLLLDIHGWRTVEVDDGVALTAGSGGSPAAAPCTTRAPANPAHPARE</sequence>
<name>A0ABP6QB05_9ACTN</name>
<evidence type="ECO:0000313" key="3">
    <source>
        <dbReference type="Proteomes" id="UP001501866"/>
    </source>
</evidence>
<organism evidence="2 3">
    <name type="scientific">Streptomyces virens</name>
    <dbReference type="NCBI Taxonomy" id="285572"/>
    <lineage>
        <taxon>Bacteria</taxon>
        <taxon>Bacillati</taxon>
        <taxon>Actinomycetota</taxon>
        <taxon>Actinomycetes</taxon>
        <taxon>Kitasatosporales</taxon>
        <taxon>Streptomycetaceae</taxon>
        <taxon>Streptomyces</taxon>
    </lineage>
</organism>
<proteinExistence type="predicted"/>
<comment type="caution">
    <text evidence="2">The sequence shown here is derived from an EMBL/GenBank/DDBJ whole genome shotgun (WGS) entry which is preliminary data.</text>
</comment>